<evidence type="ECO:0000313" key="1">
    <source>
        <dbReference type="EMBL" id="MCU6767259.1"/>
    </source>
</evidence>
<keyword evidence="2" id="KW-1185">Reference proteome</keyword>
<dbReference type="RefSeq" id="WP_158422907.1">
    <property type="nucleotide sequence ID" value="NZ_JAOQJL010000064.1"/>
</dbReference>
<dbReference type="EMBL" id="JAOQJL010000064">
    <property type="protein sequence ID" value="MCU6767259.1"/>
    <property type="molecule type" value="Genomic_DNA"/>
</dbReference>
<name>A0ABT2TYG4_9FIRM</name>
<organism evidence="1 2">
    <name type="scientific">Blautia ammoniilytica</name>
    <dbReference type="NCBI Taxonomy" id="2981782"/>
    <lineage>
        <taxon>Bacteria</taxon>
        <taxon>Bacillati</taxon>
        <taxon>Bacillota</taxon>
        <taxon>Clostridia</taxon>
        <taxon>Lachnospirales</taxon>
        <taxon>Lachnospiraceae</taxon>
        <taxon>Blautia</taxon>
    </lineage>
</organism>
<sequence>MTYPKKVMSLKELAEYTGLPKKYFIEAYRSQDNNFAWKMNPGASNSKIMFDTEEFDAWRLRKLKAEVSAMRRRGCGVA</sequence>
<gene>
    <name evidence="1" type="ORF">OCV61_18000</name>
</gene>
<evidence type="ECO:0000313" key="2">
    <source>
        <dbReference type="Proteomes" id="UP001652409"/>
    </source>
</evidence>
<protein>
    <recommendedName>
        <fullName evidence="3">DNA-binding protein</fullName>
    </recommendedName>
</protein>
<dbReference type="Proteomes" id="UP001652409">
    <property type="component" value="Unassembled WGS sequence"/>
</dbReference>
<reference evidence="1 2" key="1">
    <citation type="journal article" date="2021" name="ISME Commun">
        <title>Automated analysis of genomic sequences facilitates high-throughput and comprehensive description of bacteria.</title>
        <authorList>
            <person name="Hitch T.C.A."/>
        </authorList>
    </citation>
    <scope>NUCLEOTIDE SEQUENCE [LARGE SCALE GENOMIC DNA]</scope>
    <source>
        <strain evidence="1 2">Sanger_23</strain>
    </source>
</reference>
<proteinExistence type="predicted"/>
<evidence type="ECO:0008006" key="3">
    <source>
        <dbReference type="Google" id="ProtNLM"/>
    </source>
</evidence>
<accession>A0ABT2TYG4</accession>
<comment type="caution">
    <text evidence="1">The sequence shown here is derived from an EMBL/GenBank/DDBJ whole genome shotgun (WGS) entry which is preliminary data.</text>
</comment>